<comment type="caution">
    <text evidence="2">The sequence shown here is derived from an EMBL/GenBank/DDBJ whole genome shotgun (WGS) entry which is preliminary data.</text>
</comment>
<keyword evidence="1" id="KW-0472">Membrane</keyword>
<dbReference type="Proteomes" id="UP000223913">
    <property type="component" value="Unassembled WGS sequence"/>
</dbReference>
<evidence type="ECO:0000256" key="1">
    <source>
        <dbReference type="SAM" id="Phobius"/>
    </source>
</evidence>
<accession>A0A2D0MZK2</accession>
<keyword evidence="3" id="KW-1185">Reference proteome</keyword>
<dbReference type="AlphaFoldDB" id="A0A2D0MZK2"/>
<evidence type="ECO:0000313" key="2">
    <source>
        <dbReference type="EMBL" id="PHN01600.1"/>
    </source>
</evidence>
<proteinExistence type="predicted"/>
<keyword evidence="1" id="KW-1133">Transmembrane helix</keyword>
<organism evidence="2 3">
    <name type="scientific">Flavilitoribacter nigricans (strain ATCC 23147 / DSM 23189 / NBRC 102662 / NCIMB 1420 / SS-2)</name>
    <name type="common">Lewinella nigricans</name>
    <dbReference type="NCBI Taxonomy" id="1122177"/>
    <lineage>
        <taxon>Bacteria</taxon>
        <taxon>Pseudomonadati</taxon>
        <taxon>Bacteroidota</taxon>
        <taxon>Saprospiria</taxon>
        <taxon>Saprospirales</taxon>
        <taxon>Lewinellaceae</taxon>
        <taxon>Flavilitoribacter</taxon>
    </lineage>
</organism>
<reference evidence="2 3" key="1">
    <citation type="submission" date="2017-10" db="EMBL/GenBank/DDBJ databases">
        <title>The draft genome sequence of Lewinella nigricans NBRC 102662.</title>
        <authorList>
            <person name="Wang K."/>
        </authorList>
    </citation>
    <scope>NUCLEOTIDE SEQUENCE [LARGE SCALE GENOMIC DNA]</scope>
    <source>
        <strain evidence="2 3">NBRC 102662</strain>
    </source>
</reference>
<feature type="transmembrane region" description="Helical" evidence="1">
    <location>
        <begin position="125"/>
        <end position="145"/>
    </location>
</feature>
<evidence type="ECO:0000313" key="3">
    <source>
        <dbReference type="Proteomes" id="UP000223913"/>
    </source>
</evidence>
<gene>
    <name evidence="2" type="ORF">CRP01_36485</name>
</gene>
<name>A0A2D0MZK2_FLAN2</name>
<keyword evidence="1" id="KW-0812">Transmembrane</keyword>
<protein>
    <submittedName>
        <fullName evidence="2">Uncharacterized protein</fullName>
    </submittedName>
</protein>
<sequence length="520" mass="58172">MLFHISACTYFRVKSVTSEDLPKLIEMEKVHKYFVLHQGAEQHHLVLPAIEENILKGTLVEVGSDSIYYNDVRRKLVGSGEKSILNEVHLYLAPDQGTYAVGDIALPVTQISEIRVIKPDTGKSIAHFVFGAIGVLAIVTIIVALTKSSCPYLYVYDGQDYVFEGELYGGAILKNLERDDYLPLPRLQADGSIYKLKIANELKEEEYTNLARLVVVDHPQHTTVLLDQKGQPHLIQDPQLPVQALANGEDIRSTLQRTDRDVYLFDHTEATTNAANLRFEKPAGATSGKLVLNAKNSLWFDWVFGEFTKKFGGFYDQWIEKQAALPGAERRQMAIDQEFPLTVSLKVGDEWQLIEHLPTVGPMAARDFVLPIDLSAHEGPDIEIRLQTGFLFWELDYAAMDFTADTDLQVREIAPLSATGLDGTDHTAALSADDDQYLQQLHTGDATELHFAYQPAAEGFTQSAFLHSKGYYKHVRSYAGLPAISELKKFRTPAYFSEFSKALYLQVIVNNGEEVASITQ</sequence>
<dbReference type="EMBL" id="PDUD01000052">
    <property type="protein sequence ID" value="PHN01600.1"/>
    <property type="molecule type" value="Genomic_DNA"/>
</dbReference>